<organism evidence="1 2">
    <name type="scientific">Vreelandella andesensis</name>
    <dbReference type="NCBI Taxonomy" id="447567"/>
    <lineage>
        <taxon>Bacteria</taxon>
        <taxon>Pseudomonadati</taxon>
        <taxon>Pseudomonadota</taxon>
        <taxon>Gammaproteobacteria</taxon>
        <taxon>Oceanospirillales</taxon>
        <taxon>Halomonadaceae</taxon>
        <taxon>Vreelandella</taxon>
    </lineage>
</organism>
<dbReference type="OrthoDB" id="6171623at2"/>
<evidence type="ECO:0000313" key="2">
    <source>
        <dbReference type="Proteomes" id="UP000287336"/>
    </source>
</evidence>
<dbReference type="EMBL" id="RZHG01000030">
    <property type="protein sequence ID" value="RUR26852.1"/>
    <property type="molecule type" value="Genomic_DNA"/>
</dbReference>
<comment type="caution">
    <text evidence="1">The sequence shown here is derived from an EMBL/GenBank/DDBJ whole genome shotgun (WGS) entry which is preliminary data.</text>
</comment>
<dbReference type="Proteomes" id="UP000287336">
    <property type="component" value="Unassembled WGS sequence"/>
</dbReference>
<accession>A0A3S0YCH8</accession>
<protein>
    <submittedName>
        <fullName evidence="1">Uncharacterized protein</fullName>
    </submittedName>
</protein>
<dbReference type="RefSeq" id="WP_126949136.1">
    <property type="nucleotide sequence ID" value="NZ_RZHG01000030.1"/>
</dbReference>
<name>A0A3S0YCH8_9GAMM</name>
<keyword evidence="2" id="KW-1185">Reference proteome</keyword>
<proteinExistence type="predicted"/>
<reference evidence="1 2" key="1">
    <citation type="submission" date="2018-12" db="EMBL/GenBank/DDBJ databases">
        <title>three novel Halomonas strain isolated from plants.</title>
        <authorList>
            <person name="Sun C."/>
        </authorList>
    </citation>
    <scope>NUCLEOTIDE SEQUENCE [LARGE SCALE GENOMIC DNA]</scope>
    <source>
        <strain evidence="1 2">DSM 19434</strain>
    </source>
</reference>
<sequence length="199" mass="22472">MIDSILYVPDTSAFSEYDPMPDGATHTNGTKALIYTRTKEPVTDERVTVLAYEIYTGTGTADRLYEYIQQRGELNALYHEVVPLKQLYWTDPETGEVDYDAAMGTEFVKFGMLAESTLPVPKAVSARQGMEQLIRLGLDEQVDDAIADIEDVVQRKIVRNWLDKAGEWERDNPQFVAFAKMLGLTDAQTDDYMRTAAEL</sequence>
<gene>
    <name evidence="1" type="ORF">ELY33_17235</name>
</gene>
<dbReference type="AlphaFoldDB" id="A0A3S0YCH8"/>
<evidence type="ECO:0000313" key="1">
    <source>
        <dbReference type="EMBL" id="RUR26852.1"/>
    </source>
</evidence>